<reference evidence="2" key="1">
    <citation type="submission" date="2019-08" db="EMBL/GenBank/DDBJ databases">
        <authorList>
            <person name="Kucharzyk K."/>
            <person name="Murdoch R.W."/>
            <person name="Higgins S."/>
            <person name="Loffler F."/>
        </authorList>
    </citation>
    <scope>NUCLEOTIDE SEQUENCE</scope>
</reference>
<accession>A0A645D0B1</accession>
<dbReference type="GO" id="GO:0006629">
    <property type="term" value="P:lipid metabolic process"/>
    <property type="evidence" value="ECO:0007669"/>
    <property type="project" value="InterPro"/>
</dbReference>
<evidence type="ECO:0000313" key="2">
    <source>
        <dbReference type="EMBL" id="MPM82617.1"/>
    </source>
</evidence>
<dbReference type="PROSITE" id="PS51704">
    <property type="entry name" value="GP_PDE"/>
    <property type="match status" value="1"/>
</dbReference>
<dbReference type="SUPFAM" id="SSF51695">
    <property type="entry name" value="PLC-like phosphodiesterases"/>
    <property type="match status" value="1"/>
</dbReference>
<dbReference type="EMBL" id="VSSQ01031649">
    <property type="protein sequence ID" value="MPM82617.1"/>
    <property type="molecule type" value="Genomic_DNA"/>
</dbReference>
<organism evidence="2">
    <name type="scientific">bioreactor metagenome</name>
    <dbReference type="NCBI Taxonomy" id="1076179"/>
    <lineage>
        <taxon>unclassified sequences</taxon>
        <taxon>metagenomes</taxon>
        <taxon>ecological metagenomes</taxon>
    </lineage>
</organism>
<name>A0A645D0B1_9ZZZZ</name>
<dbReference type="PANTHER" id="PTHR46211">
    <property type="entry name" value="GLYCEROPHOSPHORYL DIESTER PHOSPHODIESTERASE"/>
    <property type="match status" value="1"/>
</dbReference>
<proteinExistence type="predicted"/>
<dbReference type="InterPro" id="IPR017946">
    <property type="entry name" value="PLC-like_Pdiesterase_TIM-brl"/>
</dbReference>
<evidence type="ECO:0000259" key="1">
    <source>
        <dbReference type="PROSITE" id="PS51704"/>
    </source>
</evidence>
<protein>
    <recommendedName>
        <fullName evidence="1">GP-PDE domain-containing protein</fullName>
    </recommendedName>
</protein>
<dbReference type="InterPro" id="IPR030395">
    <property type="entry name" value="GP_PDE_dom"/>
</dbReference>
<dbReference type="AlphaFoldDB" id="A0A645D0B1"/>
<dbReference type="PROSITE" id="PS50007">
    <property type="entry name" value="PIPLC_X_DOMAIN"/>
    <property type="match status" value="1"/>
</dbReference>
<dbReference type="Gene3D" id="3.20.20.190">
    <property type="entry name" value="Phosphatidylinositol (PI) phosphodiesterase"/>
    <property type="match status" value="1"/>
</dbReference>
<comment type="caution">
    <text evidence="2">The sequence shown here is derived from an EMBL/GenBank/DDBJ whole genome shotgun (WGS) entry which is preliminary data.</text>
</comment>
<dbReference type="GO" id="GO:0008081">
    <property type="term" value="F:phosphoric diester hydrolase activity"/>
    <property type="evidence" value="ECO:0007669"/>
    <property type="project" value="InterPro"/>
</dbReference>
<dbReference type="PANTHER" id="PTHR46211:SF1">
    <property type="entry name" value="GLYCEROPHOSPHODIESTER PHOSPHODIESTERASE, CYTOPLASMIC"/>
    <property type="match status" value="1"/>
</dbReference>
<feature type="domain" description="GP-PDE" evidence="1">
    <location>
        <begin position="120"/>
        <end position="350"/>
    </location>
</feature>
<sequence>MKLKSIVLSVCGSLAVFGMANASPLDTDPMLTLDNYSIPVGVKGAKIAKVISSCDSHCSHEISIEKDTAGIFTVDKHGSIALKKGVALSADSPAFVYGITVKSGCESKEFELVKDQFIKNKVIAHRGAWKNHEASQNSRNSLKYAIEIGCEASELDVWMTSDGEIVLNHDPSIGGKIVEDNTVADMATVSLKGGDFVTTLEQIIKDVKKQNKTKIVIEIKASLKSQERTDELTAKVMKLVHDMKAQAWVACYISFNYNSCLISAQMDPSARTAYLSDDKGVKDLKAINMWGIDFNYKMFEKDENLDKDAHAAGMTVNVWTVNKKEELVSFLDKGVDFITTNEPELLLEIIKERKSK</sequence>
<gene>
    <name evidence="2" type="ORF">SDC9_129679</name>
</gene>
<dbReference type="Pfam" id="PF03009">
    <property type="entry name" value="GDPD"/>
    <property type="match status" value="1"/>
</dbReference>